<gene>
    <name evidence="6" type="ORF">A7L45_10400</name>
</gene>
<dbReference type="OrthoDB" id="383937at2"/>
<dbReference type="Pfam" id="PF01547">
    <property type="entry name" value="SBP_bac_1"/>
    <property type="match status" value="1"/>
</dbReference>
<dbReference type="InterPro" id="IPR006059">
    <property type="entry name" value="SBP"/>
</dbReference>
<dbReference type="PANTHER" id="PTHR43649">
    <property type="entry name" value="ARABINOSE-BINDING PROTEIN-RELATED"/>
    <property type="match status" value="1"/>
</dbReference>
<dbReference type="GO" id="GO:0030313">
    <property type="term" value="C:cell envelope"/>
    <property type="evidence" value="ECO:0007669"/>
    <property type="project" value="UniProtKB-SubCell"/>
</dbReference>
<dbReference type="InterPro" id="IPR050490">
    <property type="entry name" value="Bact_solute-bd_prot1"/>
</dbReference>
<dbReference type="PANTHER" id="PTHR43649:SF31">
    <property type="entry name" value="SN-GLYCEROL-3-PHOSPHATE-BINDING PERIPLASMIC PROTEIN UGPB"/>
    <property type="match status" value="1"/>
</dbReference>
<evidence type="ECO:0000256" key="2">
    <source>
        <dbReference type="ARBA" id="ARBA00008520"/>
    </source>
</evidence>
<dbReference type="PROSITE" id="PS51257">
    <property type="entry name" value="PROKAR_LIPOPROTEIN"/>
    <property type="match status" value="1"/>
</dbReference>
<keyword evidence="4 5" id="KW-0732">Signal</keyword>
<dbReference type="RefSeq" id="WP_071612738.1">
    <property type="nucleotide sequence ID" value="NZ_CP015756.1"/>
</dbReference>
<evidence type="ECO:0000256" key="1">
    <source>
        <dbReference type="ARBA" id="ARBA00004196"/>
    </source>
</evidence>
<evidence type="ECO:0000256" key="4">
    <source>
        <dbReference type="ARBA" id="ARBA00022729"/>
    </source>
</evidence>
<reference evidence="7" key="1">
    <citation type="journal article" date="2016" name="Front. Microbiol.">
        <title>Complete Genome Sequence of Clostridium estertheticum DSM 8809, a Microbe Identified in Spoiled Vacuum Packed Beef.</title>
        <authorList>
            <person name="Yu Z."/>
            <person name="Gunn L."/>
            <person name="Brennan E."/>
            <person name="Reid R."/>
            <person name="Wall P.G."/>
            <person name="Gaora O.P."/>
            <person name="Hurley D."/>
            <person name="Bolton D."/>
            <person name="Fanning S."/>
        </authorList>
    </citation>
    <scope>NUCLEOTIDE SEQUENCE [LARGE SCALE GENOMIC DNA]</scope>
    <source>
        <strain evidence="7">DSM 8809</strain>
    </source>
</reference>
<feature type="signal peptide" evidence="5">
    <location>
        <begin position="1"/>
        <end position="23"/>
    </location>
</feature>
<organism evidence="6 7">
    <name type="scientific">Clostridium estertheticum subsp. estertheticum</name>
    <dbReference type="NCBI Taxonomy" id="1552"/>
    <lineage>
        <taxon>Bacteria</taxon>
        <taxon>Bacillati</taxon>
        <taxon>Bacillota</taxon>
        <taxon>Clostridia</taxon>
        <taxon>Eubacteriales</taxon>
        <taxon>Clostridiaceae</taxon>
        <taxon>Clostridium</taxon>
    </lineage>
</organism>
<dbReference type="STRING" id="1552.A7L45_10400"/>
<evidence type="ECO:0000313" key="7">
    <source>
        <dbReference type="Proteomes" id="UP000182569"/>
    </source>
</evidence>
<dbReference type="KEGG" id="ceu:A7L45_10400"/>
<name>A0A1J0GHK9_9CLOT</name>
<dbReference type="AlphaFoldDB" id="A0A1J0GHK9"/>
<keyword evidence="3" id="KW-0813">Transport</keyword>
<comment type="similarity">
    <text evidence="2">Belongs to the bacterial solute-binding protein 1 family.</text>
</comment>
<evidence type="ECO:0000256" key="3">
    <source>
        <dbReference type="ARBA" id="ARBA00022448"/>
    </source>
</evidence>
<sequence>MKKSLHKIIAVALTSMVMMSTLAGCGSSKTTTDTSGKPVTLTYAIWDKNQQPGMQAIADSFHKLNPNITVKVEVTPWDSYWTKMDAGATSGTLPDVFWMHSNNFTKYATGGVLMDLTDTIKNSKDVKMSNFPKDLVSLYTLKDKVYAMPKDYDTIALWYNKTMFDKKGIAYPDGTWDWNKYLEVAKKLTDSSKGVFGCIAPSDDQQGYYNYVYQNKGYILSPDNKKSGFSLAATKEAIQWDVDLSQKHKVSPTQQQFADTSFATYFESGKAAMGLFGSWMVSEFKANDYVSKNCNVAVIPHGKTKATIINGLANVVSAKTKHSVEALKFEDFLGTKAANTIQSEKGAAIPAYAGTAQPFIDNTKQFNLKVYPEMLSYSVLFPNSATKAKWYEIQNNTMMKVYTGQLTVEQGCSIIDKQMNALLATEK</sequence>
<dbReference type="CDD" id="cd13585">
    <property type="entry name" value="PBP2_TMBP_like"/>
    <property type="match status" value="1"/>
</dbReference>
<accession>A0A1J0GHK9</accession>
<comment type="subcellular location">
    <subcellularLocation>
        <location evidence="1">Cell envelope</location>
    </subcellularLocation>
</comment>
<proteinExistence type="inferred from homology"/>
<dbReference type="Proteomes" id="UP000182569">
    <property type="component" value="Chromosome"/>
</dbReference>
<feature type="chain" id="PRO_5038588235" evidence="5">
    <location>
        <begin position="24"/>
        <end position="427"/>
    </location>
</feature>
<protein>
    <submittedName>
        <fullName evidence="6">Sugar ABC transporter substrate-binding protein</fullName>
    </submittedName>
</protein>
<keyword evidence="7" id="KW-1185">Reference proteome</keyword>
<evidence type="ECO:0000256" key="5">
    <source>
        <dbReference type="SAM" id="SignalP"/>
    </source>
</evidence>
<dbReference type="EMBL" id="CP015756">
    <property type="protein sequence ID" value="APC40448.1"/>
    <property type="molecule type" value="Genomic_DNA"/>
</dbReference>
<evidence type="ECO:0000313" key="6">
    <source>
        <dbReference type="EMBL" id="APC40448.1"/>
    </source>
</evidence>
<dbReference type="Gene3D" id="3.40.190.10">
    <property type="entry name" value="Periplasmic binding protein-like II"/>
    <property type="match status" value="1"/>
</dbReference>
<dbReference type="SUPFAM" id="SSF53850">
    <property type="entry name" value="Periplasmic binding protein-like II"/>
    <property type="match status" value="1"/>
</dbReference>